<dbReference type="OrthoDB" id="4062651at2759"/>
<name>A0A9P1CGA1_9DINO</name>
<dbReference type="EMBL" id="CAMXCT010001554">
    <property type="protein sequence ID" value="CAI3991104.1"/>
    <property type="molecule type" value="Genomic_DNA"/>
</dbReference>
<reference evidence="1" key="1">
    <citation type="submission" date="2022-10" db="EMBL/GenBank/DDBJ databases">
        <authorList>
            <person name="Chen Y."/>
            <person name="Dougan E. K."/>
            <person name="Chan C."/>
            <person name="Rhodes N."/>
            <person name="Thang M."/>
        </authorList>
    </citation>
    <scope>NUCLEOTIDE SEQUENCE</scope>
</reference>
<gene>
    <name evidence="1" type="ORF">C1SCF055_LOCUS18036</name>
</gene>
<evidence type="ECO:0000313" key="3">
    <source>
        <dbReference type="Proteomes" id="UP001152797"/>
    </source>
</evidence>
<dbReference type="EMBL" id="CAMXCT020001554">
    <property type="protein sequence ID" value="CAL1144479.1"/>
    <property type="molecule type" value="Genomic_DNA"/>
</dbReference>
<dbReference type="EMBL" id="CAMXCT030001554">
    <property type="protein sequence ID" value="CAL4778416.1"/>
    <property type="molecule type" value="Genomic_DNA"/>
</dbReference>
<sequence>MSEHTSADLQDDIDVPITSSRPTTRLGRLDQCAVVWLEEFRYLWRDLLDPTVPFSVVVISPRPPQSRYQDYNCHVLLEQNRPQGRAAGVLTAMSREPQGLEVIQGAYSVPRFVRLDDLIETMNIQPQCEGRRCTAFHQQEPIHLVQATELTSGFSIRVQITTAMTQFPILPQSHSGEFDASVFMQRPASAAPQEVGDDPQQPATTPACPTFQFDPDAAAFVPGGLALLQTSLQRKKTLSLDELIPEELSSTDHWIPFQLLHLDFIPELPREIFLEEDATEQEVEQELQKFGHHRHAYAIGSTGKFATVPIHWHTKDHHAIYWQTNVTESTPTQCMDLGVDWTYIEELFQSVTSGMNWPIILPKVKQQMQAHRIHILGVQEARSPPGLSTADDILRETTTWTSPDGQSEHRIDFIAIPQAQLPSCTWSGIVPTLDQGNAHNDHTATALQLNWTVELPKRLKSTANVRHDRTKIAHKKGLLHFQHVKACDWQCNIETQVQELNSAIHTALTDVCPIDKTTPKKSFIDAETWELRASKLRLKRRISLAGKQARLDLMGLWFKQWKGETTVQEHNEFVQHQCTVSCVFLKLSCQYWSCTRQLKKQLQTLKNKNMQKVIEEAGYNASAGTLLHLMKPFLGSTNPKKQKRACLPIVKQADGRICADPVEAQNRWIEFFRDMEGGRRMTDLQYRDHWLQGLDHFIQTEATNIPIQDMPTLCELETALRRVQIGKAIGMDHVPPEICHYCPVQLARLCYPIMLKAAIHGQEAAEHKGGKLAIAWKQRGDVRDCQTHRSLLVSSHIGKTIHRALRQKSHHLYDAYMQRQQLGGKQKMPVSIPLHMTRAFLRWKARISASTAVVFLDLTEAFYRTLRPLAVGGEMSDHSIGLMCARLGLDSDAMHDLTQLLQEPAALAEAQAPAHVQRMLQAFHRDTWFQIGTQTDLIRTEIGSRPGDSFADVVFGLLWAKLLRKLEAHLVSFGILEFIPDIEFPTPFASEDSTAYPKIPLLGPTWMDDLSLLITAPCNEALITKTKLAVSLLLAQGPQLPAPAPQQWEDYDIPFLEALYLHLVEDETQGVLAVSLRKFICTYPISWTKCKRTLAAFCQQFTEADADVLNWSYPVIIHHMTLMQQDKYWDFLHDDKASVTCHKPATICEWEQWCTGLANQPPLEWTQWNPQPQSLTKQKILLHAFAGRRRRGDIEWYLDMLSQKMEGCVLLTVSIDIIIDSVHGDIAKEETRMMWLHHIRQGHVAGFLAGPPCNTWSRVRAVQLAGNKGPRVIRTPDAPWGLNELRIGELHQVTIGTILLGFAFEYMLAMARYSGSGVLEHPKDSEDESTVSIWRLPILQLLLQFPGMRLVNLSQGLFGAPSPKPTTLLVLRLPSLERSLHEGMLCTKLPFGITTGKDSHGNFNTAPLKEYPPGLCRAIAQSFGTDFSAHGTSAEHGDLPDLPLSFLDICTKMRDHDFGHFIGLD</sequence>
<proteinExistence type="predicted"/>
<protein>
    <submittedName>
        <fullName evidence="2">RNase H type-1 domain-containing protein</fullName>
    </submittedName>
</protein>
<comment type="caution">
    <text evidence="1">The sequence shown here is derived from an EMBL/GenBank/DDBJ whole genome shotgun (WGS) entry which is preliminary data.</text>
</comment>
<dbReference type="Proteomes" id="UP001152797">
    <property type="component" value="Unassembled WGS sequence"/>
</dbReference>
<evidence type="ECO:0000313" key="1">
    <source>
        <dbReference type="EMBL" id="CAI3991104.1"/>
    </source>
</evidence>
<reference evidence="2 3" key="2">
    <citation type="submission" date="2024-05" db="EMBL/GenBank/DDBJ databases">
        <authorList>
            <person name="Chen Y."/>
            <person name="Shah S."/>
            <person name="Dougan E. K."/>
            <person name="Thang M."/>
            <person name="Chan C."/>
        </authorList>
    </citation>
    <scope>NUCLEOTIDE SEQUENCE [LARGE SCALE GENOMIC DNA]</scope>
</reference>
<evidence type="ECO:0000313" key="2">
    <source>
        <dbReference type="EMBL" id="CAL4778416.1"/>
    </source>
</evidence>
<organism evidence="1">
    <name type="scientific">Cladocopium goreaui</name>
    <dbReference type="NCBI Taxonomy" id="2562237"/>
    <lineage>
        <taxon>Eukaryota</taxon>
        <taxon>Sar</taxon>
        <taxon>Alveolata</taxon>
        <taxon>Dinophyceae</taxon>
        <taxon>Suessiales</taxon>
        <taxon>Symbiodiniaceae</taxon>
        <taxon>Cladocopium</taxon>
    </lineage>
</organism>
<accession>A0A9P1CGA1</accession>
<keyword evidence="3" id="KW-1185">Reference proteome</keyword>